<evidence type="ECO:0000313" key="2">
    <source>
        <dbReference type="EMBL" id="PEN14024.1"/>
    </source>
</evidence>
<dbReference type="Proteomes" id="UP000220102">
    <property type="component" value="Unassembled WGS sequence"/>
</dbReference>
<dbReference type="EMBL" id="PDEQ01000003">
    <property type="protein sequence ID" value="PEN14024.1"/>
    <property type="molecule type" value="Genomic_DNA"/>
</dbReference>
<gene>
    <name evidence="2" type="ORF">CRI94_08235</name>
</gene>
<proteinExistence type="predicted"/>
<feature type="compositionally biased region" description="Pro residues" evidence="1">
    <location>
        <begin position="112"/>
        <end position="122"/>
    </location>
</feature>
<comment type="caution">
    <text evidence="2">The sequence shown here is derived from an EMBL/GenBank/DDBJ whole genome shotgun (WGS) entry which is preliminary data.</text>
</comment>
<dbReference type="InterPro" id="IPR058207">
    <property type="entry name" value="PID_CTERM"/>
</dbReference>
<dbReference type="AlphaFoldDB" id="A0A2A8CZG9"/>
<evidence type="ECO:0000256" key="1">
    <source>
        <dbReference type="SAM" id="MobiDB-lite"/>
    </source>
</evidence>
<evidence type="ECO:0000313" key="3">
    <source>
        <dbReference type="Proteomes" id="UP000220102"/>
    </source>
</evidence>
<accession>A0A2A8CZG9</accession>
<organism evidence="2 3">
    <name type="scientific">Longibacter salinarum</name>
    <dbReference type="NCBI Taxonomy" id="1850348"/>
    <lineage>
        <taxon>Bacteria</taxon>
        <taxon>Pseudomonadati</taxon>
        <taxon>Rhodothermota</taxon>
        <taxon>Rhodothermia</taxon>
        <taxon>Rhodothermales</taxon>
        <taxon>Salisaetaceae</taxon>
        <taxon>Longibacter</taxon>
    </lineage>
</organism>
<sequence>MFGAKASLLIDDDRLRLDIYAECAHSYPEYPALRYMSTTMADIRYDRITWILSAALLSLMLVAQPVQAQQDRQDPFSRQPAESERGSSMGLPSWAEPGTRSAIEPPDNTPDDTPPPPGPPTQQVPIDGGLGLLAVAGAGYAVSRLRRKDDEDEDATA</sequence>
<feature type="region of interest" description="Disordered" evidence="1">
    <location>
        <begin position="67"/>
        <end position="129"/>
    </location>
</feature>
<dbReference type="NCBIfam" id="NF046080">
    <property type="entry name" value="PID_CTERM"/>
    <property type="match status" value="1"/>
</dbReference>
<reference evidence="2 3" key="1">
    <citation type="submission" date="2017-10" db="EMBL/GenBank/DDBJ databases">
        <title>Draft genome of Longibacter Salinarum.</title>
        <authorList>
            <person name="Goh K.M."/>
            <person name="Shamsir M.S."/>
            <person name="Lim S.W."/>
        </authorList>
    </citation>
    <scope>NUCLEOTIDE SEQUENCE [LARGE SCALE GENOMIC DNA]</scope>
    <source>
        <strain evidence="2 3">KCTC 52045</strain>
    </source>
</reference>
<keyword evidence="3" id="KW-1185">Reference proteome</keyword>
<name>A0A2A8CZG9_9BACT</name>
<feature type="compositionally biased region" description="Basic and acidic residues" evidence="1">
    <location>
        <begin position="71"/>
        <end position="85"/>
    </location>
</feature>
<protein>
    <submittedName>
        <fullName evidence="2">Uncharacterized protein</fullName>
    </submittedName>
</protein>